<organism evidence="1 2">
    <name type="scientific">Mobilicoccus pelagius NBRC 104925</name>
    <dbReference type="NCBI Taxonomy" id="1089455"/>
    <lineage>
        <taxon>Bacteria</taxon>
        <taxon>Bacillati</taxon>
        <taxon>Actinomycetota</taxon>
        <taxon>Actinomycetes</taxon>
        <taxon>Micrococcales</taxon>
        <taxon>Dermatophilaceae</taxon>
        <taxon>Mobilicoccus</taxon>
    </lineage>
</organism>
<evidence type="ECO:0000313" key="1">
    <source>
        <dbReference type="EMBL" id="GAB48481.1"/>
    </source>
</evidence>
<dbReference type="STRING" id="1089455.MOPEL_073_01220"/>
<keyword evidence="2" id="KW-1185">Reference proteome</keyword>
<gene>
    <name evidence="1" type="ORF">MOPEL_073_01220</name>
</gene>
<proteinExistence type="predicted"/>
<dbReference type="Pfam" id="PF21853">
    <property type="entry name" value="DUF6912"/>
    <property type="match status" value="1"/>
</dbReference>
<protein>
    <submittedName>
        <fullName evidence="1">Uncharacterized protein</fullName>
    </submittedName>
</protein>
<accession>H5URX3</accession>
<dbReference type="AlphaFoldDB" id="H5URX3"/>
<dbReference type="InterPro" id="IPR054206">
    <property type="entry name" value="DUF6912"/>
</dbReference>
<dbReference type="RefSeq" id="WP_009482379.1">
    <property type="nucleotide sequence ID" value="NZ_BAFE01000052.1"/>
</dbReference>
<dbReference type="Proteomes" id="UP000004367">
    <property type="component" value="Unassembled WGS sequence"/>
</dbReference>
<dbReference type="OrthoDB" id="4866617at2"/>
<reference evidence="1 2" key="1">
    <citation type="submission" date="2012-02" db="EMBL/GenBank/DDBJ databases">
        <title>Whole genome shotgun sequence of Mobilicoccus pelagius NBRC 104925.</title>
        <authorList>
            <person name="Yoshida Y."/>
            <person name="Hosoyama A."/>
            <person name="Tsuchikane K."/>
            <person name="Katsumata H."/>
            <person name="Yamazaki S."/>
            <person name="Fujita N."/>
        </authorList>
    </citation>
    <scope>NUCLEOTIDE SEQUENCE [LARGE SCALE GENOMIC DNA]</scope>
    <source>
        <strain evidence="1 2">NBRC 104925</strain>
    </source>
</reference>
<sequence>MRVYLAAGPDGVRALRETGTLEAPGYVVTAAMRAADPKADVDDLEYEAALLAEEALREAGEPVLVVAADVPDAFEPQGDSSRIEPGPVPASAVVSFHVAEHGAPADEELLWYDATEIDDVLRYLDEGAEQ</sequence>
<dbReference type="eggNOG" id="ENOG5033JPI">
    <property type="taxonomic scope" value="Bacteria"/>
</dbReference>
<name>H5URX3_9MICO</name>
<comment type="caution">
    <text evidence="1">The sequence shown here is derived from an EMBL/GenBank/DDBJ whole genome shotgun (WGS) entry which is preliminary data.</text>
</comment>
<dbReference type="EMBL" id="BAFE01000052">
    <property type="protein sequence ID" value="GAB48481.1"/>
    <property type="molecule type" value="Genomic_DNA"/>
</dbReference>
<evidence type="ECO:0000313" key="2">
    <source>
        <dbReference type="Proteomes" id="UP000004367"/>
    </source>
</evidence>